<name>A0AAE0P101_9PEZI</name>
<keyword evidence="2" id="KW-1185">Reference proteome</keyword>
<evidence type="ECO:0008006" key="3">
    <source>
        <dbReference type="Google" id="ProtNLM"/>
    </source>
</evidence>
<evidence type="ECO:0000313" key="1">
    <source>
        <dbReference type="EMBL" id="KAK3391264.1"/>
    </source>
</evidence>
<comment type="caution">
    <text evidence="1">The sequence shown here is derived from an EMBL/GenBank/DDBJ whole genome shotgun (WGS) entry which is preliminary data.</text>
</comment>
<protein>
    <recommendedName>
        <fullName evidence="3">Fungal N-terminal domain-containing protein</fullName>
    </recommendedName>
</protein>
<reference evidence="1" key="1">
    <citation type="journal article" date="2023" name="Mol. Phylogenet. Evol.">
        <title>Genome-scale phylogeny and comparative genomics of the fungal order Sordariales.</title>
        <authorList>
            <person name="Hensen N."/>
            <person name="Bonometti L."/>
            <person name="Westerberg I."/>
            <person name="Brannstrom I.O."/>
            <person name="Guillou S."/>
            <person name="Cros-Aarteil S."/>
            <person name="Calhoun S."/>
            <person name="Haridas S."/>
            <person name="Kuo A."/>
            <person name="Mondo S."/>
            <person name="Pangilinan J."/>
            <person name="Riley R."/>
            <person name="LaButti K."/>
            <person name="Andreopoulos B."/>
            <person name="Lipzen A."/>
            <person name="Chen C."/>
            <person name="Yan M."/>
            <person name="Daum C."/>
            <person name="Ng V."/>
            <person name="Clum A."/>
            <person name="Steindorff A."/>
            <person name="Ohm R.A."/>
            <person name="Martin F."/>
            <person name="Silar P."/>
            <person name="Natvig D.O."/>
            <person name="Lalanne C."/>
            <person name="Gautier V."/>
            <person name="Ament-Velasquez S.L."/>
            <person name="Kruys A."/>
            <person name="Hutchinson M.I."/>
            <person name="Powell A.J."/>
            <person name="Barry K."/>
            <person name="Miller A.N."/>
            <person name="Grigoriev I.V."/>
            <person name="Debuchy R."/>
            <person name="Gladieux P."/>
            <person name="Hiltunen Thoren M."/>
            <person name="Johannesson H."/>
        </authorList>
    </citation>
    <scope>NUCLEOTIDE SEQUENCE</scope>
    <source>
        <strain evidence="1">CBS 232.78</strain>
    </source>
</reference>
<sequence>MDPATIISTTSAILSFVTAAKDVCKFVKEIKDNGCTLTVLETSNRIDTLTLQVDKLKKGSGTEATGVAVNVNDEQLDNLAKGVGKDCSALGSAQGADDPPPYHSV</sequence>
<gene>
    <name evidence="1" type="ORF">B0H63DRAFT_447314</name>
</gene>
<proteinExistence type="predicted"/>
<dbReference type="EMBL" id="JAULSW010000002">
    <property type="protein sequence ID" value="KAK3391264.1"/>
    <property type="molecule type" value="Genomic_DNA"/>
</dbReference>
<reference evidence="1" key="2">
    <citation type="submission" date="2023-06" db="EMBL/GenBank/DDBJ databases">
        <authorList>
            <consortium name="Lawrence Berkeley National Laboratory"/>
            <person name="Haridas S."/>
            <person name="Hensen N."/>
            <person name="Bonometti L."/>
            <person name="Westerberg I."/>
            <person name="Brannstrom I.O."/>
            <person name="Guillou S."/>
            <person name="Cros-Aarteil S."/>
            <person name="Calhoun S."/>
            <person name="Kuo A."/>
            <person name="Mondo S."/>
            <person name="Pangilinan J."/>
            <person name="Riley R."/>
            <person name="LaButti K."/>
            <person name="Andreopoulos B."/>
            <person name="Lipzen A."/>
            <person name="Chen C."/>
            <person name="Yanf M."/>
            <person name="Daum C."/>
            <person name="Ng V."/>
            <person name="Clum A."/>
            <person name="Steindorff A."/>
            <person name="Ohm R."/>
            <person name="Martin F."/>
            <person name="Silar P."/>
            <person name="Natvig D."/>
            <person name="Lalanne C."/>
            <person name="Gautier V."/>
            <person name="Ament-velasquez S.L."/>
            <person name="Kruys A."/>
            <person name="Hutchinson M.I."/>
            <person name="Powell A.J."/>
            <person name="Barry K."/>
            <person name="Miller A.N."/>
            <person name="Grigoriev I.V."/>
            <person name="Debuchy R."/>
            <person name="Gladieux P."/>
            <person name="Thoren M.H."/>
            <person name="Johannesson H."/>
        </authorList>
    </citation>
    <scope>NUCLEOTIDE SEQUENCE</scope>
    <source>
        <strain evidence="1">CBS 232.78</strain>
    </source>
</reference>
<evidence type="ECO:0000313" key="2">
    <source>
        <dbReference type="Proteomes" id="UP001285441"/>
    </source>
</evidence>
<accession>A0AAE0P101</accession>
<dbReference type="AlphaFoldDB" id="A0AAE0P101"/>
<dbReference type="Proteomes" id="UP001285441">
    <property type="component" value="Unassembled WGS sequence"/>
</dbReference>
<organism evidence="1 2">
    <name type="scientific">Podospora didyma</name>
    <dbReference type="NCBI Taxonomy" id="330526"/>
    <lineage>
        <taxon>Eukaryota</taxon>
        <taxon>Fungi</taxon>
        <taxon>Dikarya</taxon>
        <taxon>Ascomycota</taxon>
        <taxon>Pezizomycotina</taxon>
        <taxon>Sordariomycetes</taxon>
        <taxon>Sordariomycetidae</taxon>
        <taxon>Sordariales</taxon>
        <taxon>Podosporaceae</taxon>
        <taxon>Podospora</taxon>
    </lineage>
</organism>